<protein>
    <submittedName>
        <fullName evidence="1">Uncharacterized protein</fullName>
    </submittedName>
</protein>
<gene>
    <name evidence="1" type="ORF">KK078_30145</name>
</gene>
<reference evidence="1 2" key="1">
    <citation type="submission" date="2021-05" db="EMBL/GenBank/DDBJ databases">
        <title>A Polyphasic approach of four new species of the genus Ohtaekwangia: Ohtaekwangia histidinii sp. nov., Ohtaekwangia cretensis sp. nov., Ohtaekwangia indiensis sp. nov., Ohtaekwangia reichenbachii sp. nov. from diverse environment.</title>
        <authorList>
            <person name="Octaviana S."/>
        </authorList>
    </citation>
    <scope>NUCLEOTIDE SEQUENCE [LARGE SCALE GENOMIC DNA]</scope>
    <source>
        <strain evidence="1 2">PWU37</strain>
    </source>
</reference>
<feature type="non-terminal residue" evidence="1">
    <location>
        <position position="595"/>
    </location>
</feature>
<evidence type="ECO:0000313" key="1">
    <source>
        <dbReference type="EMBL" id="MBT1690864.1"/>
    </source>
</evidence>
<keyword evidence="2" id="KW-1185">Reference proteome</keyword>
<comment type="caution">
    <text evidence="1">The sequence shown here is derived from an EMBL/GenBank/DDBJ whole genome shotgun (WGS) entry which is preliminary data.</text>
</comment>
<dbReference type="EMBL" id="JAHESC010000100">
    <property type="protein sequence ID" value="MBT1690864.1"/>
    <property type="molecule type" value="Genomic_DNA"/>
</dbReference>
<accession>A0AAP2DFK5</accession>
<organism evidence="1 2">
    <name type="scientific">Dawidia soli</name>
    <dbReference type="NCBI Taxonomy" id="2782352"/>
    <lineage>
        <taxon>Bacteria</taxon>
        <taxon>Pseudomonadati</taxon>
        <taxon>Bacteroidota</taxon>
        <taxon>Cytophagia</taxon>
        <taxon>Cytophagales</taxon>
        <taxon>Chryseotaleaceae</taxon>
        <taxon>Dawidia</taxon>
    </lineage>
</organism>
<evidence type="ECO:0000313" key="2">
    <source>
        <dbReference type="Proteomes" id="UP001319180"/>
    </source>
</evidence>
<dbReference type="RefSeq" id="WP_254094736.1">
    <property type="nucleotide sequence ID" value="NZ_JAHESC010000100.1"/>
</dbReference>
<dbReference type="AlphaFoldDB" id="A0AAP2DFK5"/>
<sequence>MAENLIPLNNFISTEQIPGDLGIFEDGLEALFSNVFVTDLESSTSLYKEDAHYSLTLVSFTRLALEIPGTDGLALVLNPGIAETSRTEFPVSLGYSWPVLRYVEQFNLTSFDFTPRSFYDILIGVAGISEQDMLKAVIDTFYELTVPHEHEDDEELGELDERSPLEKFVSDFNQRFTPVTPLALLSDADESEVLGDLFVQLTSNGNQFDILEIAFSGYIAGADVGGMLSRIEDLSHAFLPNFTIDDLKRILIPRIFVSLEQINLALQFPRSVLKPIDPETNEVIEDENIKSQLVFNAGSLNFSSENGIEFEEASSFSFAKSLIGNTGITLEFENVKLDLSRTSSITEAADAGYSEDFVGVFIEEATIGLPPKLFQNNPDQANPPEVAIKGRNLLIGTGGISGTIGLETTGSPFSAKIGKMTASLEAFDITFKQGAITESNIFGKLLIPGFKDSAGNDAEIEIDVHIADDGDFSITAREADGIKLSIPNILAFTIRSAEIGRKDDQLYLAVSGLLEFEDQGGFLGKFLPAEIDIKKLIIWQDGSIEIEGGSLVLPTAITIKIGPAEISITGIHMGTHEQNLNGVKRKYRYFGFDGG</sequence>
<name>A0AAP2DFK5_9BACT</name>
<proteinExistence type="predicted"/>
<dbReference type="Proteomes" id="UP001319180">
    <property type="component" value="Unassembled WGS sequence"/>
</dbReference>